<reference evidence="2 3" key="1">
    <citation type="submission" date="2024-02" db="EMBL/GenBank/DDBJ databases">
        <title>Discinaceae phylogenomics.</title>
        <authorList>
            <person name="Dirks A.C."/>
            <person name="James T.Y."/>
        </authorList>
    </citation>
    <scope>NUCLEOTIDE SEQUENCE [LARGE SCALE GENOMIC DNA]</scope>
    <source>
        <strain evidence="2 3">ACD0624</strain>
    </source>
</reference>
<accession>A0ABR3GDU9</accession>
<comment type="caution">
    <text evidence="2">The sequence shown here is derived from an EMBL/GenBank/DDBJ whole genome shotgun (WGS) entry which is preliminary data.</text>
</comment>
<protein>
    <submittedName>
        <fullName evidence="2">Uncharacterized protein</fullName>
    </submittedName>
</protein>
<sequence length="304" mass="31712">MNNKETARIAEWIEEVPPYDNNPVRPHGTTDRKNSKKQSLLMRTLISLGSPSVRENSRTSSASSAKRSTKSSSTVQSGKSASKAPPQKDDAGPADADRYSVSSNGTIRSESKNLALPKQQQDGYSPLSPGSDQGTTYSSIASERAPSKHGSVHGSVASERAKHGSVHGSVASERAPSKRGSVQGSVASERALSKHGSVHGSVASTHAPSVYTSVPIVPKLPPPFLGDLSGPTYKENAPAAEGQVSRYGDNGGNGGNGGNGTLVISLPPSHHRGTNTEPGDITCTLTHVHLHIKGKKKSGKGPHR</sequence>
<dbReference type="Proteomes" id="UP001447188">
    <property type="component" value="Unassembled WGS sequence"/>
</dbReference>
<evidence type="ECO:0000313" key="3">
    <source>
        <dbReference type="Proteomes" id="UP001447188"/>
    </source>
</evidence>
<feature type="compositionally biased region" description="Basic and acidic residues" evidence="1">
    <location>
        <begin position="86"/>
        <end position="98"/>
    </location>
</feature>
<evidence type="ECO:0000256" key="1">
    <source>
        <dbReference type="SAM" id="MobiDB-lite"/>
    </source>
</evidence>
<feature type="compositionally biased region" description="Polar residues" evidence="1">
    <location>
        <begin position="118"/>
        <end position="141"/>
    </location>
</feature>
<organism evidence="2 3">
    <name type="scientific">Discina gigas</name>
    <dbReference type="NCBI Taxonomy" id="1032678"/>
    <lineage>
        <taxon>Eukaryota</taxon>
        <taxon>Fungi</taxon>
        <taxon>Dikarya</taxon>
        <taxon>Ascomycota</taxon>
        <taxon>Pezizomycotina</taxon>
        <taxon>Pezizomycetes</taxon>
        <taxon>Pezizales</taxon>
        <taxon>Discinaceae</taxon>
        <taxon>Discina</taxon>
    </lineage>
</organism>
<feature type="region of interest" description="Disordered" evidence="1">
    <location>
        <begin position="14"/>
        <end position="202"/>
    </location>
</feature>
<proteinExistence type="predicted"/>
<feature type="compositionally biased region" description="Low complexity" evidence="1">
    <location>
        <begin position="58"/>
        <end position="73"/>
    </location>
</feature>
<gene>
    <name evidence="2" type="ORF">Q9L58_007056</name>
</gene>
<dbReference type="EMBL" id="JBBBZM010000106">
    <property type="protein sequence ID" value="KAL0634038.1"/>
    <property type="molecule type" value="Genomic_DNA"/>
</dbReference>
<keyword evidence="3" id="KW-1185">Reference proteome</keyword>
<evidence type="ECO:0000313" key="2">
    <source>
        <dbReference type="EMBL" id="KAL0634038.1"/>
    </source>
</evidence>
<name>A0ABR3GDU9_9PEZI</name>